<feature type="non-terminal residue" evidence="2">
    <location>
        <position position="1"/>
    </location>
</feature>
<keyword evidence="1" id="KW-1133">Transmembrane helix</keyword>
<evidence type="ECO:0000313" key="2">
    <source>
        <dbReference type="EMBL" id="CDW32524.1"/>
    </source>
</evidence>
<feature type="transmembrane region" description="Helical" evidence="1">
    <location>
        <begin position="35"/>
        <end position="55"/>
    </location>
</feature>
<dbReference type="EMBL" id="HACA01015163">
    <property type="protein sequence ID" value="CDW32524.1"/>
    <property type="molecule type" value="Transcribed_RNA"/>
</dbReference>
<accession>A0A0K2U2K2</accession>
<name>A0A0K2U2K2_LEPSM</name>
<organism evidence="2">
    <name type="scientific">Lepeophtheirus salmonis</name>
    <name type="common">Salmon louse</name>
    <name type="synonym">Caligus salmonis</name>
    <dbReference type="NCBI Taxonomy" id="72036"/>
    <lineage>
        <taxon>Eukaryota</taxon>
        <taxon>Metazoa</taxon>
        <taxon>Ecdysozoa</taxon>
        <taxon>Arthropoda</taxon>
        <taxon>Crustacea</taxon>
        <taxon>Multicrustacea</taxon>
        <taxon>Hexanauplia</taxon>
        <taxon>Copepoda</taxon>
        <taxon>Siphonostomatoida</taxon>
        <taxon>Caligidae</taxon>
        <taxon>Lepeophtheirus</taxon>
    </lineage>
</organism>
<proteinExistence type="predicted"/>
<reference evidence="2" key="1">
    <citation type="submission" date="2014-05" db="EMBL/GenBank/DDBJ databases">
        <authorList>
            <person name="Chronopoulou M."/>
        </authorList>
    </citation>
    <scope>NUCLEOTIDE SEQUENCE</scope>
    <source>
        <tissue evidence="2">Whole organism</tissue>
    </source>
</reference>
<sequence>FSTCFIIDGGRTLVNRHLRITRAQPFVPRSRATPFLLLFLPAGCAIIVVAITITISRSIQGMDEFIHIILRRKLHFQDFMTLHAGLITFFFVIQFVTTDP</sequence>
<keyword evidence="1" id="KW-0472">Membrane</keyword>
<keyword evidence="1" id="KW-0812">Transmembrane</keyword>
<dbReference type="AlphaFoldDB" id="A0A0K2U2K2"/>
<evidence type="ECO:0000256" key="1">
    <source>
        <dbReference type="SAM" id="Phobius"/>
    </source>
</evidence>
<feature type="transmembrane region" description="Helical" evidence="1">
    <location>
        <begin position="76"/>
        <end position="96"/>
    </location>
</feature>
<protein>
    <submittedName>
        <fullName evidence="2">Uncharacterized protein</fullName>
    </submittedName>
</protein>